<proteinExistence type="inferred from homology"/>
<dbReference type="CDD" id="cd07343">
    <property type="entry name" value="M48A_Zmpste24p_like"/>
    <property type="match status" value="1"/>
</dbReference>
<reference evidence="12 13" key="1">
    <citation type="submission" date="2020-08" db="EMBL/GenBank/DDBJ databases">
        <title>Sequencing the genomes of 1000 actinobacteria strains.</title>
        <authorList>
            <person name="Klenk H.-P."/>
        </authorList>
    </citation>
    <scope>NUCLEOTIDE SEQUENCE [LARGE SCALE GENOMIC DNA]</scope>
    <source>
        <strain evidence="12 13">DSM 45362</strain>
    </source>
</reference>
<keyword evidence="1 8" id="KW-0645">Protease</keyword>
<evidence type="ECO:0000313" key="13">
    <source>
        <dbReference type="Proteomes" id="UP000587527"/>
    </source>
</evidence>
<evidence type="ECO:0000256" key="2">
    <source>
        <dbReference type="ARBA" id="ARBA00022723"/>
    </source>
</evidence>
<keyword evidence="4 7" id="KW-0862">Zinc</keyword>
<evidence type="ECO:0000259" key="10">
    <source>
        <dbReference type="Pfam" id="PF01435"/>
    </source>
</evidence>
<dbReference type="EC" id="3.4.24.84" evidence="12"/>
<comment type="similarity">
    <text evidence="8">Belongs to the peptidase M48 family.</text>
</comment>
<feature type="binding site" evidence="7">
    <location>
        <position position="351"/>
    </location>
    <ligand>
        <name>Zn(2+)</name>
        <dbReference type="ChEBI" id="CHEBI:29105"/>
        <note>catalytic</note>
    </ligand>
</feature>
<evidence type="ECO:0000259" key="11">
    <source>
        <dbReference type="Pfam" id="PF16491"/>
    </source>
</evidence>
<evidence type="ECO:0000256" key="9">
    <source>
        <dbReference type="SAM" id="Phobius"/>
    </source>
</evidence>
<keyword evidence="9" id="KW-0472">Membrane</keyword>
<accession>A0A841BQJ6</accession>
<dbReference type="InterPro" id="IPR032456">
    <property type="entry name" value="Peptidase_M48_N"/>
</dbReference>
<keyword evidence="2 7" id="KW-0479">Metal-binding</keyword>
<evidence type="ECO:0000256" key="3">
    <source>
        <dbReference type="ARBA" id="ARBA00022801"/>
    </source>
</evidence>
<evidence type="ECO:0000256" key="1">
    <source>
        <dbReference type="ARBA" id="ARBA00022670"/>
    </source>
</evidence>
<dbReference type="InterPro" id="IPR027057">
    <property type="entry name" value="CAXX_Prtase_1"/>
</dbReference>
<feature type="domain" description="CAAX prenyl protease 1 N-terminal" evidence="11">
    <location>
        <begin position="62"/>
        <end position="200"/>
    </location>
</feature>
<evidence type="ECO:0000256" key="8">
    <source>
        <dbReference type="RuleBase" id="RU003983"/>
    </source>
</evidence>
<feature type="domain" description="Peptidase M48" evidence="10">
    <location>
        <begin position="213"/>
        <end position="408"/>
    </location>
</feature>
<dbReference type="Proteomes" id="UP000587527">
    <property type="component" value="Unassembled WGS sequence"/>
</dbReference>
<dbReference type="Pfam" id="PF16491">
    <property type="entry name" value="Peptidase_M48_N"/>
    <property type="match status" value="1"/>
</dbReference>
<dbReference type="GO" id="GO:0004222">
    <property type="term" value="F:metalloendopeptidase activity"/>
    <property type="evidence" value="ECO:0007669"/>
    <property type="project" value="InterPro"/>
</dbReference>
<feature type="transmembrane region" description="Helical" evidence="9">
    <location>
        <begin position="69"/>
        <end position="88"/>
    </location>
</feature>
<feature type="transmembrane region" description="Helical" evidence="9">
    <location>
        <begin position="324"/>
        <end position="346"/>
    </location>
</feature>
<evidence type="ECO:0000256" key="5">
    <source>
        <dbReference type="ARBA" id="ARBA00023049"/>
    </source>
</evidence>
<keyword evidence="3 8" id="KW-0378">Hydrolase</keyword>
<feature type="binding site" evidence="7">
    <location>
        <position position="277"/>
    </location>
    <ligand>
        <name>Zn(2+)</name>
        <dbReference type="ChEBI" id="CHEBI:29105"/>
        <note>catalytic</note>
    </ligand>
</feature>
<feature type="active site" evidence="6">
    <location>
        <position position="274"/>
    </location>
</feature>
<evidence type="ECO:0000313" key="12">
    <source>
        <dbReference type="EMBL" id="MBB5869459.1"/>
    </source>
</evidence>
<keyword evidence="9" id="KW-0812">Transmembrane</keyword>
<evidence type="ECO:0000256" key="6">
    <source>
        <dbReference type="PIRSR" id="PIRSR627057-1"/>
    </source>
</evidence>
<keyword evidence="5 8" id="KW-0482">Metalloprotease</keyword>
<gene>
    <name evidence="12" type="ORF">F4553_002838</name>
</gene>
<dbReference type="AlphaFoldDB" id="A0A841BQJ6"/>
<dbReference type="GO" id="GO:0046872">
    <property type="term" value="F:metal ion binding"/>
    <property type="evidence" value="ECO:0007669"/>
    <property type="project" value="UniProtKB-KW"/>
</dbReference>
<organism evidence="12 13">
    <name type="scientific">Allocatelliglobosispora scoriae</name>
    <dbReference type="NCBI Taxonomy" id="643052"/>
    <lineage>
        <taxon>Bacteria</taxon>
        <taxon>Bacillati</taxon>
        <taxon>Actinomycetota</taxon>
        <taxon>Actinomycetes</taxon>
        <taxon>Micromonosporales</taxon>
        <taxon>Micromonosporaceae</taxon>
        <taxon>Allocatelliglobosispora</taxon>
    </lineage>
</organism>
<feature type="active site" description="Proton donor" evidence="6">
    <location>
        <position position="355"/>
    </location>
</feature>
<keyword evidence="13" id="KW-1185">Reference proteome</keyword>
<name>A0A841BQJ6_9ACTN</name>
<keyword evidence="9" id="KW-1133">Transmembrane helix</keyword>
<evidence type="ECO:0000256" key="7">
    <source>
        <dbReference type="PIRSR" id="PIRSR627057-2"/>
    </source>
</evidence>
<feature type="transmembrane region" description="Helical" evidence="9">
    <location>
        <begin position="6"/>
        <end position="25"/>
    </location>
</feature>
<dbReference type="Pfam" id="PF01435">
    <property type="entry name" value="Peptidase_M48"/>
    <property type="match status" value="1"/>
</dbReference>
<dbReference type="EMBL" id="JACHMN010000002">
    <property type="protein sequence ID" value="MBB5869459.1"/>
    <property type="molecule type" value="Genomic_DNA"/>
</dbReference>
<dbReference type="InterPro" id="IPR001915">
    <property type="entry name" value="Peptidase_M48"/>
</dbReference>
<feature type="binding site" evidence="7">
    <location>
        <position position="273"/>
    </location>
    <ligand>
        <name>Zn(2+)</name>
        <dbReference type="ChEBI" id="CHEBI:29105"/>
        <note>catalytic</note>
    </ligand>
</feature>
<dbReference type="Gene3D" id="3.30.2010.10">
    <property type="entry name" value="Metalloproteases ('zincins'), catalytic domain"/>
    <property type="match status" value="1"/>
</dbReference>
<comment type="cofactor">
    <cofactor evidence="7 8">
        <name>Zn(2+)</name>
        <dbReference type="ChEBI" id="CHEBI:29105"/>
    </cofactor>
    <text evidence="7 8">Binds 1 zinc ion per subunit.</text>
</comment>
<dbReference type="RefSeq" id="WP_184836106.1">
    <property type="nucleotide sequence ID" value="NZ_JACHMN010000002.1"/>
</dbReference>
<sequence length="412" mass="43652">MTPRSWAALSFAVLLVALGIAVAVLTPWQRPPAPRADQLAALATLPAERVAQAKALHAELRWSSYPSMVLGLVVALLLGLTPLGAKLVNLVPGPWPAKAVGGGLLVLGIASLVTMPFAAWQHAVRARYGLDIRTWGAWTADQLRNLAVSAVIGAVVLLLFFWATRWSPQWWWSFGAVAAAGLVVLMTFVFPVLVEPIFNTFTPMADGPQRTALLELAERDGVPVKDVLVADASRRTTALNAYVSGLGPTRRIVVYDTLLAEASPAEVESVVAHELGHAKAGDVVSGTIIGALGTALLVIGIFLLGGWTGLLRRAGVESIGSPQAIGLLLAIATIVGLLAGPAQAFVSRQLEARADRHALELAGDPVVFESMEAKLSLVNLGEPDPPWLEQFLFGSHPTTVERMAAARAFARR</sequence>
<feature type="transmembrane region" description="Helical" evidence="9">
    <location>
        <begin position="100"/>
        <end position="124"/>
    </location>
</feature>
<feature type="transmembrane region" description="Helical" evidence="9">
    <location>
        <begin position="170"/>
        <end position="194"/>
    </location>
</feature>
<comment type="caution">
    <text evidence="12">The sequence shown here is derived from an EMBL/GenBank/DDBJ whole genome shotgun (WGS) entry which is preliminary data.</text>
</comment>
<feature type="transmembrane region" description="Helical" evidence="9">
    <location>
        <begin position="145"/>
        <end position="164"/>
    </location>
</feature>
<dbReference type="GO" id="GO:0071586">
    <property type="term" value="P:CAAX-box protein processing"/>
    <property type="evidence" value="ECO:0007669"/>
    <property type="project" value="InterPro"/>
</dbReference>
<feature type="transmembrane region" description="Helical" evidence="9">
    <location>
        <begin position="283"/>
        <end position="304"/>
    </location>
</feature>
<evidence type="ECO:0000256" key="4">
    <source>
        <dbReference type="ARBA" id="ARBA00022833"/>
    </source>
</evidence>
<protein>
    <submittedName>
        <fullName evidence="12">STE24 endopeptidase</fullName>
        <ecNumber evidence="12">3.4.24.84</ecNumber>
    </submittedName>
</protein>
<dbReference type="PANTHER" id="PTHR10120">
    <property type="entry name" value="CAAX PRENYL PROTEASE 1"/>
    <property type="match status" value="1"/>
</dbReference>